<gene>
    <name evidence="7" type="ORF">MBAV_003527</name>
</gene>
<organism evidence="7 8">
    <name type="scientific">Candidatus Magnetobacterium bavaricum</name>
    <dbReference type="NCBI Taxonomy" id="29290"/>
    <lineage>
        <taxon>Bacteria</taxon>
        <taxon>Pseudomonadati</taxon>
        <taxon>Nitrospirota</taxon>
        <taxon>Thermodesulfovibrionia</taxon>
        <taxon>Thermodesulfovibrionales</taxon>
        <taxon>Candidatus Magnetobacteriaceae</taxon>
        <taxon>Candidatus Magnetobacterium</taxon>
    </lineage>
</organism>
<feature type="transmembrane region" description="Helical" evidence="5">
    <location>
        <begin position="33"/>
        <end position="57"/>
    </location>
</feature>
<reference evidence="7 8" key="1">
    <citation type="submission" date="2015-02" db="EMBL/GenBank/DDBJ databases">
        <title>Single-cell genomics of uncultivated deep-branching MTB reveals a conserved set of magnetosome genes.</title>
        <authorList>
            <person name="Kolinko S."/>
            <person name="Richter M."/>
            <person name="Glockner F.O."/>
            <person name="Brachmann A."/>
            <person name="Schuler D."/>
        </authorList>
    </citation>
    <scope>NUCLEOTIDE SEQUENCE [LARGE SCALE GENOMIC DNA]</scope>
    <source>
        <strain evidence="7">TM-1</strain>
    </source>
</reference>
<evidence type="ECO:0000313" key="7">
    <source>
        <dbReference type="EMBL" id="KJU84271.1"/>
    </source>
</evidence>
<feature type="transmembrane region" description="Helical" evidence="5">
    <location>
        <begin position="115"/>
        <end position="145"/>
    </location>
</feature>
<sequence length="196" mass="21258">MNNIGIFGIPSTAIRVLTAPSGFFRGMPQRGGFMGPLVFMIVMGVFSGLLKAAISILEFKILAGIGKVVVAFVFVPVTVSLLGFVAAAVLFVIWRLMGSKQSYQTSYRCVAYMSALMPVLVVVSGVPFWGGLVGIALVFFLIVIVSTEVHGISLARARFVFAVLALLLIVMYVNAEHDRKQLALQRIYQQQGIPKD</sequence>
<dbReference type="GO" id="GO:0016020">
    <property type="term" value="C:membrane"/>
    <property type="evidence" value="ECO:0007669"/>
    <property type="project" value="UniProtKB-SubCell"/>
</dbReference>
<evidence type="ECO:0000256" key="3">
    <source>
        <dbReference type="ARBA" id="ARBA00022989"/>
    </source>
</evidence>
<evidence type="ECO:0000256" key="4">
    <source>
        <dbReference type="ARBA" id="ARBA00023136"/>
    </source>
</evidence>
<proteinExistence type="predicted"/>
<dbReference type="Proteomes" id="UP000033423">
    <property type="component" value="Unassembled WGS sequence"/>
</dbReference>
<dbReference type="EMBL" id="LACI01001545">
    <property type="protein sequence ID" value="KJU84271.1"/>
    <property type="molecule type" value="Genomic_DNA"/>
</dbReference>
<comment type="subcellular location">
    <subcellularLocation>
        <location evidence="1">Membrane</location>
        <topology evidence="1">Multi-pass membrane protein</topology>
    </subcellularLocation>
</comment>
<feature type="domain" description="Yip1" evidence="6">
    <location>
        <begin position="14"/>
        <end position="171"/>
    </location>
</feature>
<keyword evidence="3 5" id="KW-1133">Transmembrane helix</keyword>
<comment type="caution">
    <text evidence="7">The sequence shown here is derived from an EMBL/GenBank/DDBJ whole genome shotgun (WGS) entry which is preliminary data.</text>
</comment>
<keyword evidence="2 5" id="KW-0812">Transmembrane</keyword>
<evidence type="ECO:0000259" key="6">
    <source>
        <dbReference type="Pfam" id="PF04893"/>
    </source>
</evidence>
<name>A0A0F3GQU7_9BACT</name>
<dbReference type="InterPro" id="IPR006977">
    <property type="entry name" value="Yip1_dom"/>
</dbReference>
<evidence type="ECO:0000313" key="8">
    <source>
        <dbReference type="Proteomes" id="UP000033423"/>
    </source>
</evidence>
<dbReference type="Pfam" id="PF04893">
    <property type="entry name" value="Yip1"/>
    <property type="match status" value="1"/>
</dbReference>
<keyword evidence="4 5" id="KW-0472">Membrane</keyword>
<accession>A0A0F3GQU7</accession>
<evidence type="ECO:0000256" key="2">
    <source>
        <dbReference type="ARBA" id="ARBA00022692"/>
    </source>
</evidence>
<feature type="transmembrane region" description="Helical" evidence="5">
    <location>
        <begin position="69"/>
        <end position="94"/>
    </location>
</feature>
<keyword evidence="8" id="KW-1185">Reference proteome</keyword>
<protein>
    <submittedName>
        <fullName evidence="7">Membrane protein containing Yip1 domain protein</fullName>
    </submittedName>
</protein>
<evidence type="ECO:0000256" key="5">
    <source>
        <dbReference type="SAM" id="Phobius"/>
    </source>
</evidence>
<dbReference type="AlphaFoldDB" id="A0A0F3GQU7"/>
<feature type="transmembrane region" description="Helical" evidence="5">
    <location>
        <begin position="157"/>
        <end position="175"/>
    </location>
</feature>
<evidence type="ECO:0000256" key="1">
    <source>
        <dbReference type="ARBA" id="ARBA00004141"/>
    </source>
</evidence>